<evidence type="ECO:0000313" key="2">
    <source>
        <dbReference type="Proteomes" id="UP000253509"/>
    </source>
</evidence>
<organism evidence="1 2">
    <name type="scientific">Brevibacterium celere</name>
    <dbReference type="NCBI Taxonomy" id="225845"/>
    <lineage>
        <taxon>Bacteria</taxon>
        <taxon>Bacillati</taxon>
        <taxon>Actinomycetota</taxon>
        <taxon>Actinomycetes</taxon>
        <taxon>Micrococcales</taxon>
        <taxon>Brevibacteriaceae</taxon>
        <taxon>Brevibacterium</taxon>
    </lineage>
</organism>
<dbReference type="InterPro" id="IPR023393">
    <property type="entry name" value="START-like_dom_sf"/>
</dbReference>
<sequence>MIHPRLVSWENGTDLVIELRLPATPATAWAALVDGSAAGAWFAPFRVEDDGAVSPDPIAAAEAPEDGAAEEAPIATVVFDLGETELEGEILSCEPEEHVLVELDDFGVLGLRLIGLETAEEAGAAPGTGAEPAGTVLVFTQTAADVESARRFAADHGPMWDTHLRLFAHTLGAEFAATDEATLTARYSALEVDEEAR</sequence>
<comment type="caution">
    <text evidence="1">The sequence shown here is derived from an EMBL/GenBank/DDBJ whole genome shotgun (WGS) entry which is preliminary data.</text>
</comment>
<evidence type="ECO:0008006" key="3">
    <source>
        <dbReference type="Google" id="ProtNLM"/>
    </source>
</evidence>
<name>A0A366IMW9_9MICO</name>
<proteinExistence type="predicted"/>
<dbReference type="EMBL" id="QNSB01000001">
    <property type="protein sequence ID" value="RBP74418.1"/>
    <property type="molecule type" value="Genomic_DNA"/>
</dbReference>
<keyword evidence="2" id="KW-1185">Reference proteome</keyword>
<gene>
    <name evidence="1" type="ORF">DFO65_101136</name>
</gene>
<dbReference type="Gene3D" id="3.30.530.20">
    <property type="match status" value="1"/>
</dbReference>
<dbReference type="AlphaFoldDB" id="A0A366IMW9"/>
<accession>A0A366IMW9</accession>
<reference evidence="1 2" key="1">
    <citation type="submission" date="2018-06" db="EMBL/GenBank/DDBJ databases">
        <title>Freshwater and sediment microbial communities from various areas in North America, analyzing microbe dynamics in response to fracking.</title>
        <authorList>
            <person name="Lamendella R."/>
        </authorList>
    </citation>
    <scope>NUCLEOTIDE SEQUENCE [LARGE SCALE GENOMIC DNA]</scope>
    <source>
        <strain evidence="1 2">3b_TX</strain>
    </source>
</reference>
<protein>
    <recommendedName>
        <fullName evidence="3">Activator of Hsp90 ATPase-like protein</fullName>
    </recommendedName>
</protein>
<dbReference type="Proteomes" id="UP000253509">
    <property type="component" value="Unassembled WGS sequence"/>
</dbReference>
<dbReference type="SUPFAM" id="SSF55961">
    <property type="entry name" value="Bet v1-like"/>
    <property type="match status" value="1"/>
</dbReference>
<evidence type="ECO:0000313" key="1">
    <source>
        <dbReference type="EMBL" id="RBP74418.1"/>
    </source>
</evidence>
<dbReference type="RefSeq" id="WP_113902491.1">
    <property type="nucleotide sequence ID" value="NZ_QNSB01000001.1"/>
</dbReference>